<dbReference type="InterPro" id="IPR050350">
    <property type="entry name" value="Compl-Cell_Adhes-Reg"/>
</dbReference>
<feature type="domain" description="Sushi" evidence="15">
    <location>
        <begin position="25"/>
        <end position="85"/>
    </location>
</feature>
<evidence type="ECO:0000256" key="11">
    <source>
        <dbReference type="ARBA" id="ARBA00029855"/>
    </source>
</evidence>
<keyword evidence="17" id="KW-1185">Reference proteome</keyword>
<feature type="domain" description="Sushi" evidence="15">
    <location>
        <begin position="86"/>
        <end position="143"/>
    </location>
</feature>
<evidence type="ECO:0000256" key="5">
    <source>
        <dbReference type="ARBA" id="ARBA00022659"/>
    </source>
</evidence>
<dbReference type="Pfam" id="PF00084">
    <property type="entry name" value="Sushi"/>
    <property type="match status" value="4"/>
</dbReference>
<dbReference type="InterPro" id="IPR035976">
    <property type="entry name" value="Sushi/SCR/CCP_sf"/>
</dbReference>
<name>A0AAV1EYL1_XYRNO</name>
<comment type="subcellular location">
    <subcellularLocation>
        <location evidence="2">Secreted</location>
    </subcellularLocation>
</comment>
<evidence type="ECO:0000256" key="2">
    <source>
        <dbReference type="ARBA" id="ARBA00004613"/>
    </source>
</evidence>
<feature type="chain" id="PRO_5043807690" description="Beta-2-glycoprotein 1" evidence="14">
    <location>
        <begin position="22"/>
        <end position="352"/>
    </location>
</feature>
<evidence type="ECO:0000256" key="3">
    <source>
        <dbReference type="ARBA" id="ARBA00020104"/>
    </source>
</evidence>
<feature type="domain" description="Sushi" evidence="15">
    <location>
        <begin position="207"/>
        <end position="266"/>
    </location>
</feature>
<comment type="function">
    <text evidence="1">Binds to various kinds of negatively charged substances such as heparin, phospholipids, and dextran sulfate. May prevent activation of the intrinsic blood coagulation cascade by binding to phospholipids on the surface of damaged cells.</text>
</comment>
<evidence type="ECO:0000256" key="8">
    <source>
        <dbReference type="ARBA" id="ARBA00022737"/>
    </source>
</evidence>
<dbReference type="GO" id="GO:0008201">
    <property type="term" value="F:heparin binding"/>
    <property type="evidence" value="ECO:0007669"/>
    <property type="project" value="UniProtKB-KW"/>
</dbReference>
<evidence type="ECO:0000256" key="4">
    <source>
        <dbReference type="ARBA" id="ARBA00022525"/>
    </source>
</evidence>
<evidence type="ECO:0000256" key="6">
    <source>
        <dbReference type="ARBA" id="ARBA00022674"/>
    </source>
</evidence>
<evidence type="ECO:0000256" key="10">
    <source>
        <dbReference type="ARBA" id="ARBA00023180"/>
    </source>
</evidence>
<feature type="disulfide bond" evidence="13">
    <location>
        <begin position="114"/>
        <end position="141"/>
    </location>
</feature>
<comment type="caution">
    <text evidence="13">Lacks conserved residue(s) required for the propagation of feature annotation.</text>
</comment>
<organism evidence="16 17">
    <name type="scientific">Xyrichtys novacula</name>
    <name type="common">Pearly razorfish</name>
    <name type="synonym">Hemipteronotus novacula</name>
    <dbReference type="NCBI Taxonomy" id="13765"/>
    <lineage>
        <taxon>Eukaryota</taxon>
        <taxon>Metazoa</taxon>
        <taxon>Chordata</taxon>
        <taxon>Craniata</taxon>
        <taxon>Vertebrata</taxon>
        <taxon>Euteleostomi</taxon>
        <taxon>Actinopterygii</taxon>
        <taxon>Neopterygii</taxon>
        <taxon>Teleostei</taxon>
        <taxon>Neoteleostei</taxon>
        <taxon>Acanthomorphata</taxon>
        <taxon>Eupercaria</taxon>
        <taxon>Labriformes</taxon>
        <taxon>Labridae</taxon>
        <taxon>Xyrichtys</taxon>
    </lineage>
</organism>
<keyword evidence="5 13" id="KW-0768">Sushi</keyword>
<evidence type="ECO:0000256" key="7">
    <source>
        <dbReference type="ARBA" id="ARBA00022729"/>
    </source>
</evidence>
<keyword evidence="7 14" id="KW-0732">Signal</keyword>
<keyword evidence="6" id="KW-0358">Heparin-binding</keyword>
<dbReference type="Pfam" id="PF09014">
    <property type="entry name" value="Sushi_2"/>
    <property type="match status" value="1"/>
</dbReference>
<feature type="signal peptide" evidence="14">
    <location>
        <begin position="1"/>
        <end position="21"/>
    </location>
</feature>
<dbReference type="FunFam" id="2.10.70.10:FF:000014">
    <property type="entry name" value="Membrane cofactor protein"/>
    <property type="match status" value="1"/>
</dbReference>
<evidence type="ECO:0000256" key="13">
    <source>
        <dbReference type="PROSITE-ProRule" id="PRU00302"/>
    </source>
</evidence>
<evidence type="ECO:0000313" key="17">
    <source>
        <dbReference type="Proteomes" id="UP001178508"/>
    </source>
</evidence>
<keyword evidence="9 13" id="KW-1015">Disulfide bond</keyword>
<dbReference type="EMBL" id="OY660866">
    <property type="protein sequence ID" value="CAJ1053694.1"/>
    <property type="molecule type" value="Genomic_DNA"/>
</dbReference>
<dbReference type="CDD" id="cd00033">
    <property type="entry name" value="CCP"/>
    <property type="match status" value="4"/>
</dbReference>
<dbReference type="Proteomes" id="UP001178508">
    <property type="component" value="Chromosome 3"/>
</dbReference>
<dbReference type="Gene3D" id="2.10.70.10">
    <property type="entry name" value="Complement Module, domain 1"/>
    <property type="match status" value="5"/>
</dbReference>
<sequence>MECKSSLILLCLSVIFTEVISTQDNVCSRPQLSDNIQLEGLQRYFRPGAELALSCKQGFTPISGPLRIVCAASGQWTSTKLKCIPKRCPYPDDLTNGEMYYEDVVYQSTINYTCNEGYTLNGERSAVCLANGTWSTPVPECTVVTCGLAPIPLNGLIIYDRRIRGNSTEFGVQGTYKCRPPFVLIGEARAECTVSGNWTKTPKCQVVTCPPPENIDRGYMSVDEEREYDYMETVKYGCHGDYVLEGSSEIVCQQNGNWSDKPSCKAPCSVDIRGARIIYRGRKMWIRDLNPKKVLHNEIISVFCKDKTRKCGYAVPTQCIDGQLRIPDCFEESSAFGHILHSSSLPSEIQQC</sequence>
<dbReference type="SMART" id="SM00032">
    <property type="entry name" value="CCP"/>
    <property type="match status" value="4"/>
</dbReference>
<protein>
    <recommendedName>
        <fullName evidence="3">Beta-2-glycoprotein 1</fullName>
    </recommendedName>
    <alternativeName>
        <fullName evidence="11">Apolipoprotein H</fullName>
    </alternativeName>
    <alternativeName>
        <fullName evidence="12">Beta-2-glycoprotein I</fullName>
    </alternativeName>
</protein>
<evidence type="ECO:0000256" key="1">
    <source>
        <dbReference type="ARBA" id="ARBA00003651"/>
    </source>
</evidence>
<feature type="domain" description="Sushi" evidence="15">
    <location>
        <begin position="144"/>
        <end position="206"/>
    </location>
</feature>
<dbReference type="InterPro" id="IPR015104">
    <property type="entry name" value="Sushi_2"/>
</dbReference>
<proteinExistence type="predicted"/>
<feature type="disulfide bond" evidence="13">
    <location>
        <begin position="209"/>
        <end position="252"/>
    </location>
</feature>
<evidence type="ECO:0000256" key="9">
    <source>
        <dbReference type="ARBA" id="ARBA00023157"/>
    </source>
</evidence>
<dbReference type="PANTHER" id="PTHR19325:SF571">
    <property type="entry name" value="SUSHI DOMAIN-CONTAINING PROTEIN"/>
    <property type="match status" value="1"/>
</dbReference>
<keyword evidence="4" id="KW-0964">Secreted</keyword>
<keyword evidence="8" id="KW-0677">Repeat</keyword>
<reference evidence="16" key="1">
    <citation type="submission" date="2023-08" db="EMBL/GenBank/DDBJ databases">
        <authorList>
            <person name="Alioto T."/>
            <person name="Alioto T."/>
            <person name="Gomez Garrido J."/>
        </authorList>
    </citation>
    <scope>NUCLEOTIDE SEQUENCE</scope>
</reference>
<evidence type="ECO:0000259" key="15">
    <source>
        <dbReference type="PROSITE" id="PS50923"/>
    </source>
</evidence>
<dbReference type="PANTHER" id="PTHR19325">
    <property type="entry name" value="COMPLEMENT COMPONENT-RELATED SUSHI DOMAIN-CONTAINING"/>
    <property type="match status" value="1"/>
</dbReference>
<evidence type="ECO:0000313" key="16">
    <source>
        <dbReference type="EMBL" id="CAJ1053694.1"/>
    </source>
</evidence>
<evidence type="ECO:0000256" key="14">
    <source>
        <dbReference type="SAM" id="SignalP"/>
    </source>
</evidence>
<dbReference type="GO" id="GO:0005576">
    <property type="term" value="C:extracellular region"/>
    <property type="evidence" value="ECO:0007669"/>
    <property type="project" value="UniProtKB-SubCell"/>
</dbReference>
<feature type="disulfide bond" evidence="13">
    <location>
        <begin position="27"/>
        <end position="70"/>
    </location>
</feature>
<dbReference type="SUPFAM" id="SSF57535">
    <property type="entry name" value="Complement control module/SCR domain"/>
    <property type="match status" value="5"/>
</dbReference>
<dbReference type="AlphaFoldDB" id="A0AAV1EYL1"/>
<gene>
    <name evidence="16" type="ORF">XNOV1_A026963</name>
</gene>
<evidence type="ECO:0000256" key="12">
    <source>
        <dbReference type="ARBA" id="ARBA00033414"/>
    </source>
</evidence>
<dbReference type="PROSITE" id="PS50923">
    <property type="entry name" value="SUSHI"/>
    <property type="match status" value="4"/>
</dbReference>
<accession>A0AAV1EYL1</accession>
<keyword evidence="10" id="KW-0325">Glycoprotein</keyword>
<dbReference type="InterPro" id="IPR000436">
    <property type="entry name" value="Sushi_SCR_CCP_dom"/>
</dbReference>